<dbReference type="InterPro" id="IPR001119">
    <property type="entry name" value="SLH_dom"/>
</dbReference>
<dbReference type="Proteomes" id="UP000195437">
    <property type="component" value="Chromosome"/>
</dbReference>
<proteinExistence type="predicted"/>
<feature type="chain" id="PRO_5012801659" description="SLH domain-containing protein" evidence="1">
    <location>
        <begin position="30"/>
        <end position="554"/>
    </location>
</feature>
<dbReference type="EMBL" id="CP021434">
    <property type="protein sequence ID" value="ARU61705.1"/>
    <property type="molecule type" value="Genomic_DNA"/>
</dbReference>
<name>A0A1Y0IQH2_9BACL</name>
<feature type="domain" description="SLH" evidence="2">
    <location>
        <begin position="496"/>
        <end position="554"/>
    </location>
</feature>
<accession>A0A1Y0IQH2</accession>
<evidence type="ECO:0000259" key="2">
    <source>
        <dbReference type="PROSITE" id="PS51272"/>
    </source>
</evidence>
<reference evidence="4" key="1">
    <citation type="submission" date="2017-05" db="EMBL/GenBank/DDBJ databases">
        <authorList>
            <person name="Sung H."/>
        </authorList>
    </citation>
    <scope>NUCLEOTIDE SEQUENCE [LARGE SCALE GENOMIC DNA]</scope>
    <source>
        <strain evidence="4">AR23208</strain>
    </source>
</reference>
<evidence type="ECO:0000313" key="4">
    <source>
        <dbReference type="Proteomes" id="UP000195437"/>
    </source>
</evidence>
<feature type="signal peptide" evidence="1">
    <location>
        <begin position="1"/>
        <end position="29"/>
    </location>
</feature>
<organism evidence="3 4">
    <name type="scientific">Tumebacillus avium</name>
    <dbReference type="NCBI Taxonomy" id="1903704"/>
    <lineage>
        <taxon>Bacteria</taxon>
        <taxon>Bacillati</taxon>
        <taxon>Bacillota</taxon>
        <taxon>Bacilli</taxon>
        <taxon>Bacillales</taxon>
        <taxon>Alicyclobacillaceae</taxon>
        <taxon>Tumebacillus</taxon>
    </lineage>
</organism>
<evidence type="ECO:0000256" key="1">
    <source>
        <dbReference type="SAM" id="SignalP"/>
    </source>
</evidence>
<dbReference type="InterPro" id="IPR051465">
    <property type="entry name" value="Cell_Envelope_Struct_Comp"/>
</dbReference>
<keyword evidence="4" id="KW-1185">Reference proteome</keyword>
<feature type="domain" description="SLH" evidence="2">
    <location>
        <begin position="428"/>
        <end position="491"/>
    </location>
</feature>
<dbReference type="PROSITE" id="PS51272">
    <property type="entry name" value="SLH"/>
    <property type="match status" value="3"/>
</dbReference>
<dbReference type="PANTHER" id="PTHR43308">
    <property type="entry name" value="OUTER MEMBRANE PROTEIN ALPHA-RELATED"/>
    <property type="match status" value="1"/>
</dbReference>
<dbReference type="AlphaFoldDB" id="A0A1Y0IQH2"/>
<dbReference type="PANTHER" id="PTHR43308:SF5">
    <property type="entry name" value="S-LAYER PROTEIN _ PEPTIDOGLYCAN ENDO-BETA-N-ACETYLGLUCOSAMINIDASE"/>
    <property type="match status" value="1"/>
</dbReference>
<dbReference type="OrthoDB" id="1723494at2"/>
<gene>
    <name evidence="3" type="ORF">CBW65_12240</name>
</gene>
<protein>
    <recommendedName>
        <fullName evidence="2">SLH domain-containing protein</fullName>
    </recommendedName>
</protein>
<sequence>MNWKRLALTGCLAAGLLLGPLPLTPTASADTTIAVKTYGSGLTVEGLYLSQGVTLSGTPVLLTVESFNGDTLYYDQTTTDEHGTYRFDLTLPQDLDSGMLRATISVQGEQKSSTFNYSKYTGDGVISPIDMGPYRFTGELNGGQKQAVIYDTATGLEMTRISGSVSVKLNESKALSAVRNAESGTNYLTISVPTDETVAEVTVPRSVIAALIERMGSDAHLLIAAEKGSYDLPLDAVNPVLMKQVLDSQRGGLSFMIAGFQEPDLGIIRTQLRKQKMPDPLVTPVTFIARAVLDNSSIQLLDFGNRFAQMSIDLTGARLAGGQTASALLHHAQLENLTPVPSKLFRDSVGHGKLVIKRTGTGKFVPIQDARSFSDLQFTSQREKVEELSNRHIINGRTETSFAPQGNITRAEFATLMMLSLGFADKSGTNTFRDVPANEWYTRPVAIFSTLGLISGHDARTFAPHDPITREEIASLMVRCLSYVEQRPFVDTTRILGQVEDRSSISSWAREDVALAISTGILDKNTNYVEPRRSATRAESAEMLYNLLTYLKMI</sequence>
<dbReference type="Pfam" id="PF00395">
    <property type="entry name" value="SLH"/>
    <property type="match status" value="2"/>
</dbReference>
<keyword evidence="1" id="KW-0732">Signal</keyword>
<feature type="domain" description="SLH" evidence="2">
    <location>
        <begin position="368"/>
        <end position="427"/>
    </location>
</feature>
<dbReference type="RefSeq" id="WP_087457075.1">
    <property type="nucleotide sequence ID" value="NZ_CP021434.1"/>
</dbReference>
<dbReference type="KEGG" id="tum:CBW65_12240"/>
<evidence type="ECO:0000313" key="3">
    <source>
        <dbReference type="EMBL" id="ARU61705.1"/>
    </source>
</evidence>